<evidence type="ECO:0000313" key="2">
    <source>
        <dbReference type="Proteomes" id="UP001057134"/>
    </source>
</evidence>
<evidence type="ECO:0000313" key="1">
    <source>
        <dbReference type="EMBL" id="UQZ85512.1"/>
    </source>
</evidence>
<proteinExistence type="predicted"/>
<name>A0ABY4RSV8_9BACL</name>
<organism evidence="1 2">
    <name type="scientific">Paenibacillus konkukensis</name>
    <dbReference type="NCBI Taxonomy" id="2020716"/>
    <lineage>
        <taxon>Bacteria</taxon>
        <taxon>Bacillati</taxon>
        <taxon>Bacillota</taxon>
        <taxon>Bacilli</taxon>
        <taxon>Bacillales</taxon>
        <taxon>Paenibacillaceae</taxon>
        <taxon>Paenibacillus</taxon>
    </lineage>
</organism>
<reference evidence="1" key="2">
    <citation type="journal article" date="2021" name="J Anim Sci Technol">
        <title>Complete genome sequence of Paenibacillus konkukensis sp. nov. SK3146 as a potential probiotic strain.</title>
        <authorList>
            <person name="Jung H.I."/>
            <person name="Park S."/>
            <person name="Niu K.M."/>
            <person name="Lee S.W."/>
            <person name="Kothari D."/>
            <person name="Yi K.J."/>
            <person name="Kim S.K."/>
        </authorList>
    </citation>
    <scope>NUCLEOTIDE SEQUENCE</scope>
    <source>
        <strain evidence="1">SK3146</strain>
    </source>
</reference>
<gene>
    <name evidence="1" type="ORF">SK3146_04801</name>
</gene>
<dbReference type="EMBL" id="CP027059">
    <property type="protein sequence ID" value="UQZ85512.1"/>
    <property type="molecule type" value="Genomic_DNA"/>
</dbReference>
<sequence length="46" mass="5710">MKKADRPQVMPGFLHIMLEKGRFFYEKMFFIKNENDDIVYMVIFYK</sequence>
<accession>A0ABY4RSV8</accession>
<protein>
    <submittedName>
        <fullName evidence="1">Uncharacterized protein</fullName>
    </submittedName>
</protein>
<keyword evidence="2" id="KW-1185">Reference proteome</keyword>
<reference evidence="1" key="1">
    <citation type="submission" date="2018-02" db="EMBL/GenBank/DDBJ databases">
        <authorList>
            <person name="Kim S.-K."/>
            <person name="Jung H.-I."/>
            <person name="Lee S.-W."/>
        </authorList>
    </citation>
    <scope>NUCLEOTIDE SEQUENCE</scope>
    <source>
        <strain evidence="1">SK3146</strain>
    </source>
</reference>
<dbReference type="Proteomes" id="UP001057134">
    <property type="component" value="Chromosome"/>
</dbReference>